<name>A0ACD3AR80_9AGAR</name>
<evidence type="ECO:0000313" key="1">
    <source>
        <dbReference type="EMBL" id="TFK68320.1"/>
    </source>
</evidence>
<sequence>MSGDSASAKPSQTTLGNGKPSTPAKSEDVAIRHITFWKNGFSIEGGELMRYDDPNNARILEQINSGRAPAAILGVNPGQPIELRVTKRTEEEYGIAPVKKGLIARLSVSILSVIQSLT</sequence>
<dbReference type="Proteomes" id="UP000308600">
    <property type="component" value="Unassembled WGS sequence"/>
</dbReference>
<proteinExistence type="predicted"/>
<accession>A0ACD3AR80</accession>
<gene>
    <name evidence="1" type="ORF">BDN72DRAFT_821293</name>
</gene>
<keyword evidence="2" id="KW-1185">Reference proteome</keyword>
<organism evidence="1 2">
    <name type="scientific">Pluteus cervinus</name>
    <dbReference type="NCBI Taxonomy" id="181527"/>
    <lineage>
        <taxon>Eukaryota</taxon>
        <taxon>Fungi</taxon>
        <taxon>Dikarya</taxon>
        <taxon>Basidiomycota</taxon>
        <taxon>Agaricomycotina</taxon>
        <taxon>Agaricomycetes</taxon>
        <taxon>Agaricomycetidae</taxon>
        <taxon>Agaricales</taxon>
        <taxon>Pluteineae</taxon>
        <taxon>Pluteaceae</taxon>
        <taxon>Pluteus</taxon>
    </lineage>
</organism>
<protein>
    <submittedName>
        <fullName evidence="1">SEP-domain-containing protein</fullName>
    </submittedName>
</protein>
<reference evidence="1 2" key="1">
    <citation type="journal article" date="2019" name="Nat. Ecol. Evol.">
        <title>Megaphylogeny resolves global patterns of mushroom evolution.</title>
        <authorList>
            <person name="Varga T."/>
            <person name="Krizsan K."/>
            <person name="Foldi C."/>
            <person name="Dima B."/>
            <person name="Sanchez-Garcia M."/>
            <person name="Sanchez-Ramirez S."/>
            <person name="Szollosi G.J."/>
            <person name="Szarkandi J.G."/>
            <person name="Papp V."/>
            <person name="Albert L."/>
            <person name="Andreopoulos W."/>
            <person name="Angelini C."/>
            <person name="Antonin V."/>
            <person name="Barry K.W."/>
            <person name="Bougher N.L."/>
            <person name="Buchanan P."/>
            <person name="Buyck B."/>
            <person name="Bense V."/>
            <person name="Catcheside P."/>
            <person name="Chovatia M."/>
            <person name="Cooper J."/>
            <person name="Damon W."/>
            <person name="Desjardin D."/>
            <person name="Finy P."/>
            <person name="Geml J."/>
            <person name="Haridas S."/>
            <person name="Hughes K."/>
            <person name="Justo A."/>
            <person name="Karasinski D."/>
            <person name="Kautmanova I."/>
            <person name="Kiss B."/>
            <person name="Kocsube S."/>
            <person name="Kotiranta H."/>
            <person name="LaButti K.M."/>
            <person name="Lechner B.E."/>
            <person name="Liimatainen K."/>
            <person name="Lipzen A."/>
            <person name="Lukacs Z."/>
            <person name="Mihaltcheva S."/>
            <person name="Morgado L.N."/>
            <person name="Niskanen T."/>
            <person name="Noordeloos M.E."/>
            <person name="Ohm R.A."/>
            <person name="Ortiz-Santana B."/>
            <person name="Ovrebo C."/>
            <person name="Racz N."/>
            <person name="Riley R."/>
            <person name="Savchenko A."/>
            <person name="Shiryaev A."/>
            <person name="Soop K."/>
            <person name="Spirin V."/>
            <person name="Szebenyi C."/>
            <person name="Tomsovsky M."/>
            <person name="Tulloss R.E."/>
            <person name="Uehling J."/>
            <person name="Grigoriev I.V."/>
            <person name="Vagvolgyi C."/>
            <person name="Papp T."/>
            <person name="Martin F.M."/>
            <person name="Miettinen O."/>
            <person name="Hibbett D.S."/>
            <person name="Nagy L.G."/>
        </authorList>
    </citation>
    <scope>NUCLEOTIDE SEQUENCE [LARGE SCALE GENOMIC DNA]</scope>
    <source>
        <strain evidence="1 2">NL-1719</strain>
    </source>
</reference>
<evidence type="ECO:0000313" key="2">
    <source>
        <dbReference type="Proteomes" id="UP000308600"/>
    </source>
</evidence>
<dbReference type="EMBL" id="ML208354">
    <property type="protein sequence ID" value="TFK68320.1"/>
    <property type="molecule type" value="Genomic_DNA"/>
</dbReference>